<comment type="caution">
    <text evidence="3">The sequence shown here is derived from an EMBL/GenBank/DDBJ whole genome shotgun (WGS) entry which is preliminary data.</text>
</comment>
<evidence type="ECO:0000259" key="1">
    <source>
        <dbReference type="Pfam" id="PF16044"/>
    </source>
</evidence>
<reference evidence="3" key="1">
    <citation type="journal article" date="2023" name="Science">
        <title>Genome structures resolve the early diversification of teleost fishes.</title>
        <authorList>
            <person name="Parey E."/>
            <person name="Louis A."/>
            <person name="Montfort J."/>
            <person name="Bouchez O."/>
            <person name="Roques C."/>
            <person name="Iampietro C."/>
            <person name="Lluch J."/>
            <person name="Castinel A."/>
            <person name="Donnadieu C."/>
            <person name="Desvignes T."/>
            <person name="Floi Bucao C."/>
            <person name="Jouanno E."/>
            <person name="Wen M."/>
            <person name="Mejri S."/>
            <person name="Dirks R."/>
            <person name="Jansen H."/>
            <person name="Henkel C."/>
            <person name="Chen W.J."/>
            <person name="Zahm M."/>
            <person name="Cabau C."/>
            <person name="Klopp C."/>
            <person name="Thompson A.W."/>
            <person name="Robinson-Rechavi M."/>
            <person name="Braasch I."/>
            <person name="Lecointre G."/>
            <person name="Bobe J."/>
            <person name="Postlethwait J.H."/>
            <person name="Berthelot C."/>
            <person name="Roest Crollius H."/>
            <person name="Guiguen Y."/>
        </authorList>
    </citation>
    <scope>NUCLEOTIDE SEQUENCE</scope>
    <source>
        <strain evidence="3">WJC10195</strain>
    </source>
</reference>
<dbReference type="EMBL" id="JAINUF010000005">
    <property type="protein sequence ID" value="KAJ8361082.1"/>
    <property type="molecule type" value="Genomic_DNA"/>
</dbReference>
<dbReference type="Pfam" id="PF22795">
    <property type="entry name" value="DUF4796_N"/>
    <property type="match status" value="1"/>
</dbReference>
<evidence type="ECO:0000259" key="2">
    <source>
        <dbReference type="Pfam" id="PF22795"/>
    </source>
</evidence>
<dbReference type="AlphaFoldDB" id="A0A9Q1J1B9"/>
<evidence type="ECO:0000313" key="4">
    <source>
        <dbReference type="Proteomes" id="UP001152622"/>
    </source>
</evidence>
<sequence>MDRTLIRYYHCDKDIYCFSENHGCCERSAQSTCAFKTEHLEYKPDLLYCPVCSERLRFNLLEAPVSFPCPFTNGHNVPCAFNIGSMHGPLHIREDDDSELHIGITDSKGLVYNYTLAGIRRDACGWEKCVSVPLVQPDRNSLKEQWDRELELFSSRASWASQRFYEEREFGSRCYGFALSFLNHMQAIEGQPKALAVLPCSLLMDKSVIKFSHCNKDIYCFFVPEECPECGVSFSGRRLEDAPISIPKPFSNGHKAPCSFLVSPTEGTFLRDFDGESDLHTGITDTKGVVYNYTKTGVQKDTLGWEKCLSVPLVQPDMYSLINQWDQYLEKFSSAQTWDPQCQRFDEEKHNCYNYTLEFINCVMATQGKRALSKDEFTQDFVVPRIKRASKYRMLCEEISQNHLYIVDNPPKEPEDGNSEMIL</sequence>
<dbReference type="PANTHER" id="PTHR33963:SF2">
    <property type="entry name" value="MKRN2 OPPOSITE STRAND PROTEIN"/>
    <property type="match status" value="1"/>
</dbReference>
<proteinExistence type="predicted"/>
<organism evidence="3 4">
    <name type="scientific">Synaphobranchus kaupii</name>
    <name type="common">Kaup's arrowtooth eel</name>
    <dbReference type="NCBI Taxonomy" id="118154"/>
    <lineage>
        <taxon>Eukaryota</taxon>
        <taxon>Metazoa</taxon>
        <taxon>Chordata</taxon>
        <taxon>Craniata</taxon>
        <taxon>Vertebrata</taxon>
        <taxon>Euteleostomi</taxon>
        <taxon>Actinopterygii</taxon>
        <taxon>Neopterygii</taxon>
        <taxon>Teleostei</taxon>
        <taxon>Anguilliformes</taxon>
        <taxon>Synaphobranchidae</taxon>
        <taxon>Synaphobranchus</taxon>
    </lineage>
</organism>
<dbReference type="InterPro" id="IPR032016">
    <property type="entry name" value="MKRN2OS-like"/>
</dbReference>
<feature type="domain" description="MKRN2 opposite strand protein-like N-terminal" evidence="2">
    <location>
        <begin position="206"/>
        <end position="231"/>
    </location>
</feature>
<dbReference type="PANTHER" id="PTHR33963">
    <property type="entry name" value="MKRN2 OPPOSITE STRAND PROTEIN"/>
    <property type="match status" value="1"/>
</dbReference>
<dbReference type="Pfam" id="PF16044">
    <property type="entry name" value="DUF4796_C"/>
    <property type="match status" value="2"/>
</dbReference>
<dbReference type="OrthoDB" id="10065749at2759"/>
<evidence type="ECO:0000313" key="3">
    <source>
        <dbReference type="EMBL" id="KAJ8361082.1"/>
    </source>
</evidence>
<gene>
    <name evidence="3" type="ORF">SKAU_G00176070</name>
</gene>
<feature type="domain" description="MKRN2 opposite strand protein-like C-terminal" evidence="1">
    <location>
        <begin position="64"/>
        <end position="191"/>
    </location>
</feature>
<accession>A0A9Q1J1B9</accession>
<feature type="domain" description="MKRN2 opposite strand protein-like C-terminal" evidence="1">
    <location>
        <begin position="243"/>
        <end position="399"/>
    </location>
</feature>
<name>A0A9Q1J1B9_SYNKA</name>
<evidence type="ECO:0008006" key="5">
    <source>
        <dbReference type="Google" id="ProtNLM"/>
    </source>
</evidence>
<keyword evidence="4" id="KW-1185">Reference proteome</keyword>
<dbReference type="Proteomes" id="UP001152622">
    <property type="component" value="Chromosome 5"/>
</dbReference>
<dbReference type="InterPro" id="IPR053921">
    <property type="entry name" value="MKRN2OS-like_C"/>
</dbReference>
<dbReference type="InterPro" id="IPR053922">
    <property type="entry name" value="MKRN2OS-like_N"/>
</dbReference>
<protein>
    <recommendedName>
        <fullName evidence="5">MKRN2 opposite strand protein</fullName>
    </recommendedName>
</protein>